<evidence type="ECO:0000313" key="8">
    <source>
        <dbReference type="Proteomes" id="UP001141327"/>
    </source>
</evidence>
<dbReference type="PANTHER" id="PTHR17204">
    <property type="entry name" value="PRE-MRNA PROCESSING PROTEIN PRP39-RELATED"/>
    <property type="match status" value="1"/>
</dbReference>
<keyword evidence="2" id="KW-0507">mRNA processing</keyword>
<proteinExistence type="predicted"/>
<feature type="compositionally biased region" description="Low complexity" evidence="6">
    <location>
        <begin position="33"/>
        <end position="47"/>
    </location>
</feature>
<dbReference type="EMBL" id="JAPMOS010000003">
    <property type="protein sequence ID" value="KAJ4462372.1"/>
    <property type="molecule type" value="Genomic_DNA"/>
</dbReference>
<evidence type="ECO:0000256" key="5">
    <source>
        <dbReference type="ARBA" id="ARBA00023242"/>
    </source>
</evidence>
<evidence type="ECO:0000256" key="4">
    <source>
        <dbReference type="ARBA" id="ARBA00023187"/>
    </source>
</evidence>
<keyword evidence="5" id="KW-0539">Nucleus</keyword>
<feature type="compositionally biased region" description="Basic and acidic residues" evidence="6">
    <location>
        <begin position="49"/>
        <end position="86"/>
    </location>
</feature>
<feature type="region of interest" description="Disordered" evidence="6">
    <location>
        <begin position="282"/>
        <end position="331"/>
    </location>
</feature>
<protein>
    <submittedName>
        <fullName evidence="7">Pre-mRNA-processing factor 39</fullName>
    </submittedName>
</protein>
<evidence type="ECO:0000313" key="7">
    <source>
        <dbReference type="EMBL" id="KAJ4462372.1"/>
    </source>
</evidence>
<comment type="subcellular location">
    <subcellularLocation>
        <location evidence="1">Nucleus</location>
    </subcellularLocation>
</comment>
<dbReference type="SUPFAM" id="SSF48452">
    <property type="entry name" value="TPR-like"/>
    <property type="match status" value="1"/>
</dbReference>
<dbReference type="PANTHER" id="PTHR17204:SF5">
    <property type="entry name" value="PRE-MRNA-PROCESSING FACTOR 39"/>
    <property type="match status" value="1"/>
</dbReference>
<dbReference type="Pfam" id="PF23240">
    <property type="entry name" value="HAT_PRP39_N"/>
    <property type="match status" value="1"/>
</dbReference>
<comment type="caution">
    <text evidence="7">The sequence shown here is derived from an EMBL/GenBank/DDBJ whole genome shotgun (WGS) entry which is preliminary data.</text>
</comment>
<feature type="compositionally biased region" description="Pro residues" evidence="6">
    <location>
        <begin position="319"/>
        <end position="331"/>
    </location>
</feature>
<feature type="compositionally biased region" description="Polar residues" evidence="6">
    <location>
        <begin position="18"/>
        <end position="31"/>
    </location>
</feature>
<gene>
    <name evidence="7" type="ORF">PAPYR_996</name>
</gene>
<accession>A0ABQ8UTB1</accession>
<dbReference type="Gene3D" id="1.25.40.10">
    <property type="entry name" value="Tetratricopeptide repeat domain"/>
    <property type="match status" value="1"/>
</dbReference>
<dbReference type="Proteomes" id="UP001141327">
    <property type="component" value="Unassembled WGS sequence"/>
</dbReference>
<evidence type="ECO:0000256" key="2">
    <source>
        <dbReference type="ARBA" id="ARBA00022664"/>
    </source>
</evidence>
<organism evidence="7 8">
    <name type="scientific">Paratrimastix pyriformis</name>
    <dbReference type="NCBI Taxonomy" id="342808"/>
    <lineage>
        <taxon>Eukaryota</taxon>
        <taxon>Metamonada</taxon>
        <taxon>Preaxostyla</taxon>
        <taxon>Paratrimastigidae</taxon>
        <taxon>Paratrimastix</taxon>
    </lineage>
</organism>
<keyword evidence="4" id="KW-0508">mRNA splicing</keyword>
<evidence type="ECO:0000256" key="1">
    <source>
        <dbReference type="ARBA" id="ARBA00004123"/>
    </source>
</evidence>
<feature type="compositionally biased region" description="Low complexity" evidence="6">
    <location>
        <begin position="284"/>
        <end position="304"/>
    </location>
</feature>
<evidence type="ECO:0000256" key="3">
    <source>
        <dbReference type="ARBA" id="ARBA00022737"/>
    </source>
</evidence>
<keyword evidence="8" id="KW-1185">Reference proteome</keyword>
<name>A0ABQ8UTB1_9EUKA</name>
<sequence length="331" mass="36751">MSGKDSQMDTDDMDTALNELTSFAAQASKQGDSAAAPATSSGPASEAQPKPEKTEEDKHREEEEALKKKAQLKEQQEPHREKIRKNPNDFNAWTSLIQLVEKENDIESLRACLSPFLEAYPLCYVYWKKWADAEHHHKTGQEIPVFEHGVQAIPNSIDLWLHYLGYMTDTMHAAPEEVIRLHPPVSIPQSPLHPYSRARSLLSLYERAVSCIGNDFKGQKLWQGYADYLVAQGRHREAGALWVRILKTPLGQLKKLYDSFVAYAPSRPLEDLAPPSELADLRAKAAQPPAPAALTPAAAAADTKPQAEKKARPLIARSPAPPPSLLPPRHA</sequence>
<feature type="region of interest" description="Disordered" evidence="6">
    <location>
        <begin position="1"/>
        <end position="86"/>
    </location>
</feature>
<evidence type="ECO:0000256" key="6">
    <source>
        <dbReference type="SAM" id="MobiDB-lite"/>
    </source>
</evidence>
<dbReference type="InterPro" id="IPR011990">
    <property type="entry name" value="TPR-like_helical_dom_sf"/>
</dbReference>
<reference evidence="7" key="1">
    <citation type="journal article" date="2022" name="bioRxiv">
        <title>Genomics of Preaxostyla Flagellates Illuminates Evolutionary Transitions and the Path Towards Mitochondrial Loss.</title>
        <authorList>
            <person name="Novak L.V.F."/>
            <person name="Treitli S.C."/>
            <person name="Pyrih J."/>
            <person name="Halakuc P."/>
            <person name="Pipaliya S.V."/>
            <person name="Vacek V."/>
            <person name="Brzon O."/>
            <person name="Soukal P."/>
            <person name="Eme L."/>
            <person name="Dacks J.B."/>
            <person name="Karnkowska A."/>
            <person name="Elias M."/>
            <person name="Hampl V."/>
        </authorList>
    </citation>
    <scope>NUCLEOTIDE SEQUENCE</scope>
    <source>
        <strain evidence="7">RCP-MX</strain>
    </source>
</reference>
<keyword evidence="3" id="KW-0677">Repeat</keyword>